<organism evidence="3">
    <name type="scientific">Ackermannviridae sp</name>
    <dbReference type="NCBI Taxonomy" id="2831612"/>
    <lineage>
        <taxon>Viruses</taxon>
        <taxon>Duplodnaviria</taxon>
        <taxon>Heunggongvirae</taxon>
        <taxon>Uroviricota</taxon>
        <taxon>Caudoviricetes</taxon>
        <taxon>Pantevenvirales</taxon>
        <taxon>Ackermannviridae</taxon>
    </lineage>
</organism>
<reference evidence="3" key="1">
    <citation type="journal article" date="2021" name="Proc. Natl. Acad. Sci. U.S.A.">
        <title>A Catalog of Tens of Thousands of Viruses from Human Metagenomes Reveals Hidden Associations with Chronic Diseases.</title>
        <authorList>
            <person name="Tisza M.J."/>
            <person name="Buck C.B."/>
        </authorList>
    </citation>
    <scope>NUCLEOTIDE SEQUENCE</scope>
    <source>
        <strain evidence="3">Ctg2R45</strain>
    </source>
</reference>
<dbReference type="EMBL" id="BK035339">
    <property type="protein sequence ID" value="DAG94383.1"/>
    <property type="molecule type" value="Genomic_DNA"/>
</dbReference>
<name>A0A8S5VP55_9CAUD</name>
<keyword evidence="2" id="KW-1133">Transmembrane helix</keyword>
<keyword evidence="2" id="KW-0472">Membrane</keyword>
<proteinExistence type="predicted"/>
<feature type="compositionally biased region" description="Low complexity" evidence="1">
    <location>
        <begin position="125"/>
        <end position="148"/>
    </location>
</feature>
<protein>
    <submittedName>
        <fullName evidence="3">Uncharacterized protein</fullName>
    </submittedName>
</protein>
<evidence type="ECO:0000313" key="3">
    <source>
        <dbReference type="EMBL" id="DAG94383.1"/>
    </source>
</evidence>
<keyword evidence="2" id="KW-0812">Transmembrane</keyword>
<feature type="transmembrane region" description="Helical" evidence="2">
    <location>
        <begin position="83"/>
        <end position="101"/>
    </location>
</feature>
<evidence type="ECO:0000256" key="2">
    <source>
        <dbReference type="SAM" id="Phobius"/>
    </source>
</evidence>
<sequence length="257" mass="28736">MPKQLVFWRTDRNDDYVHTNQHCPEIENAKTVQCGTIEQAQHTGHVRACPKCYEKGATCERLQLTAKSQPPKPAETKDDANKYLSAAVAVLALLCCFVWWWNNTQHSRSYDTTATAAVSEYSTETRTTATPRPTARPTATPKPTTKKTSGTFKVTASATMVYNNHVGNDWWYYFEAGDKQLPATVNCSVGDDVSLYAEITEDDSVPDVGSLDGYVTIEDGDFEDGFTVTEDVYVYETSGRYSGNEAKFEVTWDFEPQ</sequence>
<accession>A0A8S5VP55</accession>
<feature type="region of interest" description="Disordered" evidence="1">
    <location>
        <begin position="121"/>
        <end position="149"/>
    </location>
</feature>
<evidence type="ECO:0000256" key="1">
    <source>
        <dbReference type="SAM" id="MobiDB-lite"/>
    </source>
</evidence>